<organism evidence="1 2">
    <name type="scientific">Terribacillus saccharophilus</name>
    <dbReference type="NCBI Taxonomy" id="361277"/>
    <lineage>
        <taxon>Bacteria</taxon>
        <taxon>Bacillati</taxon>
        <taxon>Bacillota</taxon>
        <taxon>Bacilli</taxon>
        <taxon>Bacillales</taxon>
        <taxon>Bacillaceae</taxon>
        <taxon>Terribacillus</taxon>
    </lineage>
</organism>
<dbReference type="EMBL" id="CP008876">
    <property type="protein sequence ID" value="AIF66067.1"/>
    <property type="molecule type" value="Genomic_DNA"/>
</dbReference>
<reference evidence="1 2" key="1">
    <citation type="submission" date="2014-07" db="EMBL/GenBank/DDBJ databases">
        <title>Complete genome sequence of a moderately halophilic bacterium Terribacillus aidingensis MP602, isolated from Cryptomeria fortunei in Tianmu mountain in China.</title>
        <authorList>
            <person name="Wang Y."/>
            <person name="Lu P."/>
            <person name="Zhang L."/>
        </authorList>
    </citation>
    <scope>NUCLEOTIDE SEQUENCE [LARGE SCALE GENOMIC DNA]</scope>
    <source>
        <strain evidence="1 2">MP602</strain>
    </source>
</reference>
<dbReference type="Proteomes" id="UP000027980">
    <property type="component" value="Chromosome"/>
</dbReference>
<name>A0A075LJG2_9BACI</name>
<protein>
    <submittedName>
        <fullName evidence="1">Uncharacterized protein</fullName>
    </submittedName>
</protein>
<dbReference type="HOGENOM" id="CLU_1337062_0_0_9"/>
<sequence>MRFLVSQCYSWEGYHLVQALLEDGHEVSGLQEQTLSDRETHLSMYLGRHAMFREGVQDTDYKAHVSFFGTAERSAESQQHVDISYATDDTSEQEKQILLPILYGEWMPRDEEAVEWNGKRMLFDDDYFHRNALPIKPVMQTISKLLSGDGNLDKYRFYTKEVCPEQEDRAAIALTRNIRNDLSALHKHYAQFRFFYE</sequence>
<gene>
    <name evidence="1" type="ORF">GZ22_05090</name>
</gene>
<dbReference type="AlphaFoldDB" id="A0A075LJG2"/>
<evidence type="ECO:0000313" key="1">
    <source>
        <dbReference type="EMBL" id="AIF66067.1"/>
    </source>
</evidence>
<evidence type="ECO:0000313" key="2">
    <source>
        <dbReference type="Proteomes" id="UP000027980"/>
    </source>
</evidence>
<proteinExistence type="predicted"/>
<accession>A0A075LJG2</accession>
<dbReference type="KEGG" id="tap:GZ22_05090"/>